<dbReference type="AlphaFoldDB" id="A0A9D2XNG7"/>
<dbReference type="EMBL" id="JAAVVJ010000015">
    <property type="protein sequence ID" value="KAF7205386.1"/>
    <property type="molecule type" value="Genomic_DNA"/>
</dbReference>
<feature type="region of interest" description="Disordered" evidence="2">
    <location>
        <begin position="1"/>
        <end position="23"/>
    </location>
</feature>
<keyword evidence="1" id="KW-0175">Coiled coil</keyword>
<dbReference type="OMA" id="WRRKSEH"/>
<proteinExistence type="predicted"/>
<name>A0A9D2XNG7_NOTFU</name>
<sequence>MKKGKPKTTETKQTPGAMDAKEKSVYLSQIQDLSARLESLQRSCDKLKQQNHNEVKQKEHLSSTPEILQHSSAELDKEEEEVMEGLKKVRKLRPEDPELQKKAEELRSEVSEKATKLVDLQKIAEALRLLQVTSSSEAAAKPRVDSELLEQCWMSQMEEDMQDRKQEMEIKQNVFGYKYKLQRCLQELELAKSSRTSAEKQRDQALDTIKEMKLKSDSVLRNISSKQQLLKKRTRCELWSNEVKRLESSHQNQLDQNQADRQRLAALRDECLQEPSLIAQLKVQLQGEREKKMKAEREIQFSVSVLTPVMDSETMPGAQLMIQKVLSVLEKSKSRQTGIAHRETPELRRGGPKPQTSRAAALDRTSEPLPRQNVRPPPPPTPTCSQPSPGRAHLRLKKLDFWNTALNDLMNKLDETPSG</sequence>
<feature type="region of interest" description="Disordered" evidence="2">
    <location>
        <begin position="333"/>
        <end position="392"/>
    </location>
</feature>
<evidence type="ECO:0000313" key="3">
    <source>
        <dbReference type="EMBL" id="KAF7205386.1"/>
    </source>
</evidence>
<evidence type="ECO:0000256" key="1">
    <source>
        <dbReference type="SAM" id="Coils"/>
    </source>
</evidence>
<dbReference type="KEGG" id="nfu:107386122"/>
<evidence type="ECO:0000313" key="4">
    <source>
        <dbReference type="Proteomes" id="UP000822369"/>
    </source>
</evidence>
<feature type="compositionally biased region" description="Basic and acidic residues" evidence="2">
    <location>
        <begin position="50"/>
        <end position="61"/>
    </location>
</feature>
<protein>
    <submittedName>
        <fullName evidence="3">Transcript variant X1</fullName>
    </submittedName>
</protein>
<dbReference type="Proteomes" id="UP000822369">
    <property type="component" value="Chromosome 15"/>
</dbReference>
<comment type="caution">
    <text evidence="3">The sequence shown here is derived from an EMBL/GenBank/DDBJ whole genome shotgun (WGS) entry which is preliminary data.</text>
</comment>
<organism evidence="3 4">
    <name type="scientific">Nothobranchius furzeri</name>
    <name type="common">Turquoise killifish</name>
    <dbReference type="NCBI Taxonomy" id="105023"/>
    <lineage>
        <taxon>Eukaryota</taxon>
        <taxon>Metazoa</taxon>
        <taxon>Chordata</taxon>
        <taxon>Craniata</taxon>
        <taxon>Vertebrata</taxon>
        <taxon>Euteleostomi</taxon>
        <taxon>Actinopterygii</taxon>
        <taxon>Neopterygii</taxon>
        <taxon>Teleostei</taxon>
        <taxon>Neoteleostei</taxon>
        <taxon>Acanthomorphata</taxon>
        <taxon>Ovalentaria</taxon>
        <taxon>Atherinomorphae</taxon>
        <taxon>Cyprinodontiformes</taxon>
        <taxon>Nothobranchiidae</taxon>
        <taxon>Nothobranchius</taxon>
    </lineage>
</organism>
<gene>
    <name evidence="3" type="ORF">G4P62_010728</name>
</gene>
<evidence type="ECO:0000256" key="2">
    <source>
        <dbReference type="SAM" id="MobiDB-lite"/>
    </source>
</evidence>
<feature type="region of interest" description="Disordered" evidence="2">
    <location>
        <begin position="50"/>
        <end position="82"/>
    </location>
</feature>
<feature type="compositionally biased region" description="Polar residues" evidence="2">
    <location>
        <begin position="62"/>
        <end position="72"/>
    </location>
</feature>
<accession>A0A9D2XNG7</accession>
<reference evidence="3" key="1">
    <citation type="submission" date="2020-03" db="EMBL/GenBank/DDBJ databases">
        <title>Intra-Species Differences in Population Size shape Life History and Genome Evolution.</title>
        <authorList>
            <person name="Willemsen D."/>
            <person name="Cui R."/>
            <person name="Valenzano D.R."/>
        </authorList>
    </citation>
    <scope>NUCLEOTIDE SEQUENCE</scope>
    <source>
        <strain evidence="3">GRZ</strain>
        <tissue evidence="3">Whole</tissue>
    </source>
</reference>
<feature type="coiled-coil region" evidence="1">
    <location>
        <begin position="250"/>
        <end position="298"/>
    </location>
</feature>
<feature type="coiled-coil region" evidence="1">
    <location>
        <begin position="154"/>
        <end position="215"/>
    </location>
</feature>
<feature type="compositionally biased region" description="Basic and acidic residues" evidence="2">
    <location>
        <begin position="340"/>
        <end position="349"/>
    </location>
</feature>